<dbReference type="PROSITE" id="PS51186">
    <property type="entry name" value="GNAT"/>
    <property type="match status" value="1"/>
</dbReference>
<sequence length="246" mass="27540">MATYTLAPVNLSDAEDLSRNNISAFWQNPNWVLAWKHSTLEKQIDITTKRYPRRLISDHATARHQKAIDPQTGRLVGYARWVLPDSYATTADGEPTWPEALGPVVSPEEAEEIKRIAEATPLNANNETDPLDNNVTKMKNEVLEGKTFFGGRDAESLRIIVLEYLAVHPENQGKGIATLLVQSGMKEAEKLGLDIFVLAFQHGWGVYGRLGFSVERELIQDDSMYGGDGHYGVRCMIYKQPPKTEV</sequence>
<reference evidence="2 3" key="1">
    <citation type="submission" date="2018-06" db="EMBL/GenBank/DDBJ databases">
        <title>Genome analysis of cellulolytic fungus Trichoderma lentiforme CFAM-422.</title>
        <authorList>
            <person name="Steindorff A.S."/>
            <person name="Formighieri E.F."/>
            <person name="Midorikawa G.E.O."/>
            <person name="Tamietti M.S."/>
            <person name="Ramos E.Z."/>
            <person name="Silva A.S."/>
            <person name="Bon E.P.S."/>
            <person name="Mendes T.D."/>
            <person name="Damaso M.C.T."/>
            <person name="Favaro L.C.L."/>
        </authorList>
    </citation>
    <scope>NUCLEOTIDE SEQUENCE [LARGE SCALE GENOMIC DNA]</scope>
    <source>
        <strain evidence="2 3">CFAM-422</strain>
    </source>
</reference>
<evidence type="ECO:0000313" key="2">
    <source>
        <dbReference type="EMBL" id="KAF3076281.1"/>
    </source>
</evidence>
<evidence type="ECO:0000313" key="3">
    <source>
        <dbReference type="Proteomes" id="UP000801864"/>
    </source>
</evidence>
<dbReference type="Gene3D" id="3.40.630.30">
    <property type="match status" value="1"/>
</dbReference>
<protein>
    <recommendedName>
        <fullName evidence="1">N-acetyltransferase domain-containing protein</fullName>
    </recommendedName>
</protein>
<gene>
    <name evidence="2" type="ORF">CFAM422_001571</name>
</gene>
<keyword evidence="3" id="KW-1185">Reference proteome</keyword>
<dbReference type="AlphaFoldDB" id="A0A9P4XLF5"/>
<dbReference type="EMBL" id="QLNT01000002">
    <property type="protein sequence ID" value="KAF3076281.1"/>
    <property type="molecule type" value="Genomic_DNA"/>
</dbReference>
<accession>A0A9P4XLF5</accession>
<proteinExistence type="predicted"/>
<organism evidence="2 3">
    <name type="scientific">Trichoderma lentiforme</name>
    <dbReference type="NCBI Taxonomy" id="1567552"/>
    <lineage>
        <taxon>Eukaryota</taxon>
        <taxon>Fungi</taxon>
        <taxon>Dikarya</taxon>
        <taxon>Ascomycota</taxon>
        <taxon>Pezizomycotina</taxon>
        <taxon>Sordariomycetes</taxon>
        <taxon>Hypocreomycetidae</taxon>
        <taxon>Hypocreales</taxon>
        <taxon>Hypocreaceae</taxon>
        <taxon>Trichoderma</taxon>
    </lineage>
</organism>
<name>A0A9P4XLF5_9HYPO</name>
<comment type="caution">
    <text evidence="2">The sequence shown here is derived from an EMBL/GenBank/DDBJ whole genome shotgun (WGS) entry which is preliminary data.</text>
</comment>
<dbReference type="CDD" id="cd04301">
    <property type="entry name" value="NAT_SF"/>
    <property type="match status" value="1"/>
</dbReference>
<dbReference type="InterPro" id="IPR052523">
    <property type="entry name" value="Trichothecene_AcTrans"/>
</dbReference>
<dbReference type="Proteomes" id="UP000801864">
    <property type="component" value="Unassembled WGS sequence"/>
</dbReference>
<evidence type="ECO:0000259" key="1">
    <source>
        <dbReference type="PROSITE" id="PS51186"/>
    </source>
</evidence>
<dbReference type="Pfam" id="PF00583">
    <property type="entry name" value="Acetyltransf_1"/>
    <property type="match status" value="1"/>
</dbReference>
<feature type="domain" description="N-acetyltransferase" evidence="1">
    <location>
        <begin position="100"/>
        <end position="238"/>
    </location>
</feature>
<dbReference type="SUPFAM" id="SSF55729">
    <property type="entry name" value="Acyl-CoA N-acyltransferases (Nat)"/>
    <property type="match status" value="1"/>
</dbReference>
<dbReference type="PANTHER" id="PTHR42791">
    <property type="entry name" value="GNAT FAMILY ACETYLTRANSFERASE"/>
    <property type="match status" value="1"/>
</dbReference>
<dbReference type="GO" id="GO:0016747">
    <property type="term" value="F:acyltransferase activity, transferring groups other than amino-acyl groups"/>
    <property type="evidence" value="ECO:0007669"/>
    <property type="project" value="InterPro"/>
</dbReference>
<dbReference type="InterPro" id="IPR016181">
    <property type="entry name" value="Acyl_CoA_acyltransferase"/>
</dbReference>
<dbReference type="PANTHER" id="PTHR42791:SF2">
    <property type="entry name" value="N-ACETYLTRANSFERASE DOMAIN-CONTAINING PROTEIN"/>
    <property type="match status" value="1"/>
</dbReference>
<dbReference type="InterPro" id="IPR000182">
    <property type="entry name" value="GNAT_dom"/>
</dbReference>